<feature type="transmembrane region" description="Helical" evidence="4">
    <location>
        <begin position="148"/>
        <end position="167"/>
    </location>
</feature>
<dbReference type="PANTHER" id="PTHR23534:SF1">
    <property type="entry name" value="MAJOR FACILITATOR SUPERFAMILY PROTEIN"/>
    <property type="match status" value="1"/>
</dbReference>
<dbReference type="SUPFAM" id="SSF103473">
    <property type="entry name" value="MFS general substrate transporter"/>
    <property type="match status" value="1"/>
</dbReference>
<feature type="transmembrane region" description="Helical" evidence="4">
    <location>
        <begin position="317"/>
        <end position="339"/>
    </location>
</feature>
<dbReference type="GO" id="GO:0022857">
    <property type="term" value="F:transmembrane transporter activity"/>
    <property type="evidence" value="ECO:0007669"/>
    <property type="project" value="InterPro"/>
</dbReference>
<evidence type="ECO:0000256" key="3">
    <source>
        <dbReference type="ARBA" id="ARBA00023136"/>
    </source>
</evidence>
<evidence type="ECO:0000256" key="2">
    <source>
        <dbReference type="ARBA" id="ARBA00022989"/>
    </source>
</evidence>
<protein>
    <submittedName>
        <fullName evidence="6">Major Facilitator Superfamily</fullName>
    </submittedName>
</protein>
<feature type="transmembrane region" description="Helical" evidence="4">
    <location>
        <begin position="293"/>
        <end position="311"/>
    </location>
</feature>
<dbReference type="PROSITE" id="PS50850">
    <property type="entry name" value="MFS"/>
    <property type="match status" value="1"/>
</dbReference>
<proteinExistence type="predicted"/>
<evidence type="ECO:0000313" key="7">
    <source>
        <dbReference type="Proteomes" id="UP000254919"/>
    </source>
</evidence>
<gene>
    <name evidence="6" type="ORF">NCTC13291_03183</name>
</gene>
<feature type="domain" description="Major facilitator superfamily (MFS) profile" evidence="5">
    <location>
        <begin position="219"/>
        <end position="405"/>
    </location>
</feature>
<evidence type="ECO:0000259" key="5">
    <source>
        <dbReference type="PROSITE" id="PS50850"/>
    </source>
</evidence>
<dbReference type="AlphaFoldDB" id="A0A379N382"/>
<evidence type="ECO:0000256" key="4">
    <source>
        <dbReference type="SAM" id="Phobius"/>
    </source>
</evidence>
<feature type="transmembrane region" description="Helical" evidence="4">
    <location>
        <begin position="92"/>
        <end position="110"/>
    </location>
</feature>
<feature type="transmembrane region" description="Helical" evidence="4">
    <location>
        <begin position="29"/>
        <end position="55"/>
    </location>
</feature>
<dbReference type="InterPro" id="IPR011701">
    <property type="entry name" value="MFS"/>
</dbReference>
<dbReference type="InterPro" id="IPR036259">
    <property type="entry name" value="MFS_trans_sf"/>
</dbReference>
<dbReference type="RefSeq" id="WP_019460263.1">
    <property type="nucleotide sequence ID" value="NZ_AP031462.1"/>
</dbReference>
<keyword evidence="3 4" id="KW-0472">Membrane</keyword>
<dbReference type="GeneID" id="99634316"/>
<feature type="transmembrane region" description="Helical" evidence="4">
    <location>
        <begin position="187"/>
        <end position="206"/>
    </location>
</feature>
<feature type="transmembrane region" description="Helical" evidence="4">
    <location>
        <begin position="351"/>
        <end position="370"/>
    </location>
</feature>
<dbReference type="EMBL" id="UGVN01000001">
    <property type="protein sequence ID" value="SUE41594.1"/>
    <property type="molecule type" value="Genomic_DNA"/>
</dbReference>
<feature type="transmembrane region" description="Helical" evidence="4">
    <location>
        <begin position="67"/>
        <end position="85"/>
    </location>
</feature>
<dbReference type="InterPro" id="IPR020846">
    <property type="entry name" value="MFS_dom"/>
</dbReference>
<keyword evidence="2 4" id="KW-1133">Transmembrane helix</keyword>
<reference evidence="6 7" key="1">
    <citation type="submission" date="2018-06" db="EMBL/GenBank/DDBJ databases">
        <authorList>
            <consortium name="Pathogen Informatics"/>
            <person name="Doyle S."/>
        </authorList>
    </citation>
    <scope>NUCLEOTIDE SEQUENCE [LARGE SCALE GENOMIC DNA]</scope>
    <source>
        <strain evidence="6 7">NCTC13291</strain>
    </source>
</reference>
<evidence type="ECO:0000256" key="1">
    <source>
        <dbReference type="ARBA" id="ARBA00022692"/>
    </source>
</evidence>
<dbReference type="Gene3D" id="1.20.1250.20">
    <property type="entry name" value="MFS general substrate transporter like domains"/>
    <property type="match status" value="1"/>
</dbReference>
<sequence>MSAAQPAGATAPLAMPGEEPAGMRRTIRLLFFCQALSNAAVVGQVAMSALIGYSLVPNKMLATLPMALQMLATMAASIPAGMVFARLGRRPGFVIGALLSFAGALAFAWGVWRGDFLLYCLASVPAGLGAGVAQHYRFAAAEVATPAYRPRAISLVMAGGILSAALGPELVKHTRGLLEPVLFLGTYLTLSLLPLCCLALLAFTRLPPPPPRPKTALRVAEILARPAFVTAALTAAVAYGTMNLVMTSTPLEMMLCGFGIGESTTVIQLHSLAMFAPGFVTGRLIARFGARRVILWGVALTAACVLASLAGRQFAHFSLALVALGIGWNFMFVGATNLLGESHAPAERFRVQAVNDCIVFGTVACTALGSGLLHEWLGWEAVNLLLLPALALALWRVSATRPALA</sequence>
<dbReference type="Pfam" id="PF07690">
    <property type="entry name" value="MFS_1"/>
    <property type="match status" value="1"/>
</dbReference>
<dbReference type="PANTHER" id="PTHR23534">
    <property type="entry name" value="MFS PERMEASE"/>
    <property type="match status" value="1"/>
</dbReference>
<keyword evidence="1 4" id="KW-0812">Transmembrane</keyword>
<organism evidence="6 7">
    <name type="scientific">Roseomonas mucosa</name>
    <dbReference type="NCBI Taxonomy" id="207340"/>
    <lineage>
        <taxon>Bacteria</taxon>
        <taxon>Pseudomonadati</taxon>
        <taxon>Pseudomonadota</taxon>
        <taxon>Alphaproteobacteria</taxon>
        <taxon>Acetobacterales</taxon>
        <taxon>Roseomonadaceae</taxon>
        <taxon>Roseomonas</taxon>
    </lineage>
</organism>
<feature type="transmembrane region" description="Helical" evidence="4">
    <location>
        <begin position="266"/>
        <end position="286"/>
    </location>
</feature>
<feature type="transmembrane region" description="Helical" evidence="4">
    <location>
        <begin position="227"/>
        <end position="246"/>
    </location>
</feature>
<feature type="transmembrane region" description="Helical" evidence="4">
    <location>
        <begin position="116"/>
        <end position="136"/>
    </location>
</feature>
<feature type="transmembrane region" description="Helical" evidence="4">
    <location>
        <begin position="376"/>
        <end position="395"/>
    </location>
</feature>
<name>A0A379N382_9PROT</name>
<accession>A0A379N382</accession>
<evidence type="ECO:0000313" key="6">
    <source>
        <dbReference type="EMBL" id="SUE41594.1"/>
    </source>
</evidence>
<dbReference type="Proteomes" id="UP000254919">
    <property type="component" value="Unassembled WGS sequence"/>
</dbReference>